<gene>
    <name evidence="2" type="primary">ORF25792</name>
</gene>
<organism evidence="2">
    <name type="scientific">Arion vulgaris</name>
    <dbReference type="NCBI Taxonomy" id="1028688"/>
    <lineage>
        <taxon>Eukaryota</taxon>
        <taxon>Metazoa</taxon>
        <taxon>Spiralia</taxon>
        <taxon>Lophotrochozoa</taxon>
        <taxon>Mollusca</taxon>
        <taxon>Gastropoda</taxon>
        <taxon>Heterobranchia</taxon>
        <taxon>Euthyneura</taxon>
        <taxon>Panpulmonata</taxon>
        <taxon>Eupulmonata</taxon>
        <taxon>Stylommatophora</taxon>
        <taxon>Helicina</taxon>
        <taxon>Arionoidea</taxon>
        <taxon>Arionidae</taxon>
        <taxon>Arion</taxon>
    </lineage>
</organism>
<accession>A0A0B6YHQ3</accession>
<feature type="non-terminal residue" evidence="2">
    <location>
        <position position="1"/>
    </location>
</feature>
<protein>
    <submittedName>
        <fullName evidence="2">Uncharacterized protein</fullName>
    </submittedName>
</protein>
<evidence type="ECO:0000256" key="1">
    <source>
        <dbReference type="SAM" id="MobiDB-lite"/>
    </source>
</evidence>
<dbReference type="AlphaFoldDB" id="A0A0B6YHQ3"/>
<feature type="non-terminal residue" evidence="2">
    <location>
        <position position="76"/>
    </location>
</feature>
<sequence length="76" mass="8522">NTKDDTIKAKSNKCPRPGSTNITVGFFLNNQLFPGHTHNETVEDFIKNKNPPGHSQEPFSHFQSKCQSSDSSFENL</sequence>
<dbReference type="EMBL" id="HACG01008819">
    <property type="protein sequence ID" value="CEK55684.1"/>
    <property type="molecule type" value="Transcribed_RNA"/>
</dbReference>
<proteinExistence type="predicted"/>
<feature type="region of interest" description="Disordered" evidence="1">
    <location>
        <begin position="44"/>
        <end position="76"/>
    </location>
</feature>
<feature type="compositionally biased region" description="Polar residues" evidence="1">
    <location>
        <begin position="57"/>
        <end position="76"/>
    </location>
</feature>
<name>A0A0B6YHQ3_9EUPU</name>
<evidence type="ECO:0000313" key="2">
    <source>
        <dbReference type="EMBL" id="CEK55684.1"/>
    </source>
</evidence>
<reference evidence="2" key="1">
    <citation type="submission" date="2014-12" db="EMBL/GenBank/DDBJ databases">
        <title>Insight into the proteome of Arion vulgaris.</title>
        <authorList>
            <person name="Aradska J."/>
            <person name="Bulat T."/>
            <person name="Smidak R."/>
            <person name="Sarate P."/>
            <person name="Gangsoo J."/>
            <person name="Sialana F."/>
            <person name="Bilban M."/>
            <person name="Lubec G."/>
        </authorList>
    </citation>
    <scope>NUCLEOTIDE SEQUENCE</scope>
    <source>
        <tissue evidence="2">Skin</tissue>
    </source>
</reference>